<dbReference type="SUPFAM" id="SSF56317">
    <property type="entry name" value="Carbon-nitrogen hydrolase"/>
    <property type="match status" value="1"/>
</dbReference>
<dbReference type="EMBL" id="FNBU01000001">
    <property type="protein sequence ID" value="SDF02766.1"/>
    <property type="molecule type" value="Genomic_DNA"/>
</dbReference>
<sequence length="275" mass="30137">MTREMKIRIGAVSCPAEVNNLAANLAVINNWAGKAARAGVKLLLFPELSLTGYATGGAPPTALSPGAHELDAVAQLARRYCLTLAVGLVWQENPAKPPYLAHGLWTPTGQVHLYYKSHLGERERKYYAAGDCLPVFSLPEVRVGFQLCLEQHYPEITQTLALRGAEIILCPHATPRLTPAERRDSWHISLRARAYDNCVYVLATNMVGDNGQGVEYPGGLLLVDPAGQVVAEDFSGRPAMIVDDIDLSLVVNVRSTPQGMCRRFYAPSRRPELYE</sequence>
<keyword evidence="4" id="KW-1185">Reference proteome</keyword>
<protein>
    <submittedName>
        <fullName evidence="3">Predicted amidohydrolase</fullName>
    </submittedName>
</protein>
<accession>A0A1G7HQY1</accession>
<feature type="domain" description="CN hydrolase" evidence="2">
    <location>
        <begin position="7"/>
        <end position="247"/>
    </location>
</feature>
<organism evidence="3 4">
    <name type="scientific">Sporolituus thermophilus DSM 23256</name>
    <dbReference type="NCBI Taxonomy" id="1123285"/>
    <lineage>
        <taxon>Bacteria</taxon>
        <taxon>Bacillati</taxon>
        <taxon>Bacillota</taxon>
        <taxon>Negativicutes</taxon>
        <taxon>Selenomonadales</taxon>
        <taxon>Sporomusaceae</taxon>
        <taxon>Sporolituus</taxon>
    </lineage>
</organism>
<dbReference type="AlphaFoldDB" id="A0A1G7HQY1"/>
<dbReference type="GO" id="GO:0016787">
    <property type="term" value="F:hydrolase activity"/>
    <property type="evidence" value="ECO:0007669"/>
    <property type="project" value="UniProtKB-KW"/>
</dbReference>
<dbReference type="PANTHER" id="PTHR23088">
    <property type="entry name" value="NITRILASE-RELATED"/>
    <property type="match status" value="1"/>
</dbReference>
<dbReference type="InterPro" id="IPR036526">
    <property type="entry name" value="C-N_Hydrolase_sf"/>
</dbReference>
<evidence type="ECO:0000256" key="1">
    <source>
        <dbReference type="ARBA" id="ARBA00010613"/>
    </source>
</evidence>
<dbReference type="CDD" id="cd07585">
    <property type="entry name" value="nitrilase_7"/>
    <property type="match status" value="1"/>
</dbReference>
<dbReference type="RefSeq" id="WP_093687249.1">
    <property type="nucleotide sequence ID" value="NZ_FNBU01000001.1"/>
</dbReference>
<keyword evidence="3" id="KW-0378">Hydrolase</keyword>
<reference evidence="4" key="1">
    <citation type="submission" date="2016-10" db="EMBL/GenBank/DDBJ databases">
        <authorList>
            <person name="Varghese N."/>
            <person name="Submissions S."/>
        </authorList>
    </citation>
    <scope>NUCLEOTIDE SEQUENCE [LARGE SCALE GENOMIC DNA]</scope>
    <source>
        <strain evidence="4">DSM 23256</strain>
    </source>
</reference>
<dbReference type="Gene3D" id="3.60.110.10">
    <property type="entry name" value="Carbon-nitrogen hydrolase"/>
    <property type="match status" value="1"/>
</dbReference>
<comment type="similarity">
    <text evidence="1">Belongs to the carbon-nitrogen hydrolase superfamily. NIT1/NIT2 family.</text>
</comment>
<evidence type="ECO:0000313" key="4">
    <source>
        <dbReference type="Proteomes" id="UP000243333"/>
    </source>
</evidence>
<evidence type="ECO:0000259" key="2">
    <source>
        <dbReference type="PROSITE" id="PS50263"/>
    </source>
</evidence>
<dbReference type="OrthoDB" id="9803818at2"/>
<evidence type="ECO:0000313" key="3">
    <source>
        <dbReference type="EMBL" id="SDF02766.1"/>
    </source>
</evidence>
<dbReference type="InterPro" id="IPR003010">
    <property type="entry name" value="C-N_Hydrolase"/>
</dbReference>
<dbReference type="Proteomes" id="UP000243333">
    <property type="component" value="Unassembled WGS sequence"/>
</dbReference>
<dbReference type="PANTHER" id="PTHR23088:SF27">
    <property type="entry name" value="DEAMINATED GLUTATHIONE AMIDASE"/>
    <property type="match status" value="1"/>
</dbReference>
<gene>
    <name evidence="3" type="ORF">SAMN05660235_00210</name>
</gene>
<dbReference type="Pfam" id="PF00795">
    <property type="entry name" value="CN_hydrolase"/>
    <property type="match status" value="1"/>
</dbReference>
<dbReference type="PROSITE" id="PS50263">
    <property type="entry name" value="CN_HYDROLASE"/>
    <property type="match status" value="1"/>
</dbReference>
<dbReference type="STRING" id="1123285.SAMN05660235_00210"/>
<proteinExistence type="inferred from homology"/>
<name>A0A1G7HQY1_9FIRM</name>